<reference evidence="2" key="1">
    <citation type="submission" date="2024-03" db="EMBL/GenBank/DDBJ databases">
        <title>Chitinophaga horti sp. nov., isolated from garden soil.</title>
        <authorList>
            <person name="Lee D.S."/>
            <person name="Han D.M."/>
            <person name="Baek J.H."/>
            <person name="Choi D.G."/>
            <person name="Jeon J.H."/>
            <person name="Jeon C.O."/>
        </authorList>
    </citation>
    <scope>NUCLEOTIDE SEQUENCE [LARGE SCALE GENOMIC DNA]</scope>
    <source>
        <strain evidence="2">GPA1</strain>
    </source>
</reference>
<protein>
    <recommendedName>
        <fullName evidence="3">Lipocalin-like domain-containing protein</fullName>
    </recommendedName>
</protein>
<name>A0ABZ2YQK8_9BACT</name>
<evidence type="ECO:0008006" key="3">
    <source>
        <dbReference type="Google" id="ProtNLM"/>
    </source>
</evidence>
<gene>
    <name evidence="1" type="ORF">WJU16_01010</name>
</gene>
<sequence>MRISSLAIASVLIFTACGKENNEELKQMDALSGTYEYVSLYVKGKSEITYKDGNDNMNLVSEMEYTSRETAGMVLFEQGSMITSGYTYKVNSDYNFQSFTNGKADGPAQSYPFQFSTPKTNGVSKYRIAGDSVFLDKAFNHLPGTGGQPGQIPAIPVGAKFALSNDDLSIISTISIASPLMQEGVPATQKQTFVMITRLKKR</sequence>
<accession>A0ABZ2YQK8</accession>
<dbReference type="EMBL" id="CP149822">
    <property type="protein sequence ID" value="WZN41617.1"/>
    <property type="molecule type" value="Genomic_DNA"/>
</dbReference>
<evidence type="ECO:0000313" key="1">
    <source>
        <dbReference type="EMBL" id="WZN41617.1"/>
    </source>
</evidence>
<keyword evidence="2" id="KW-1185">Reference proteome</keyword>
<evidence type="ECO:0000313" key="2">
    <source>
        <dbReference type="Proteomes" id="UP001485459"/>
    </source>
</evidence>
<dbReference type="Proteomes" id="UP001485459">
    <property type="component" value="Chromosome"/>
</dbReference>
<proteinExistence type="predicted"/>
<dbReference type="RefSeq" id="WP_341836466.1">
    <property type="nucleotide sequence ID" value="NZ_CP149822.1"/>
</dbReference>
<organism evidence="1 2">
    <name type="scientific">Chitinophaga pollutisoli</name>
    <dbReference type="NCBI Taxonomy" id="3133966"/>
    <lineage>
        <taxon>Bacteria</taxon>
        <taxon>Pseudomonadati</taxon>
        <taxon>Bacteroidota</taxon>
        <taxon>Chitinophagia</taxon>
        <taxon>Chitinophagales</taxon>
        <taxon>Chitinophagaceae</taxon>
        <taxon>Chitinophaga</taxon>
    </lineage>
</organism>
<dbReference type="PROSITE" id="PS51257">
    <property type="entry name" value="PROKAR_LIPOPROTEIN"/>
    <property type="match status" value="1"/>
</dbReference>